<name>A0A7S1BLK5_9STRA</name>
<evidence type="ECO:0000313" key="1">
    <source>
        <dbReference type="EMBL" id="CAD8890352.1"/>
    </source>
</evidence>
<dbReference type="PANTHER" id="PTHR32301:SF6">
    <property type="entry name" value="GOLVESIN-RELATED"/>
    <property type="match status" value="1"/>
</dbReference>
<dbReference type="InterPro" id="IPR027417">
    <property type="entry name" value="P-loop_NTPase"/>
</dbReference>
<dbReference type="EMBL" id="HBFR01024510">
    <property type="protein sequence ID" value="CAD8890352.1"/>
    <property type="molecule type" value="Transcribed_RNA"/>
</dbReference>
<sequence>MKNLMNSRAVSKNANDVVLISEHIRHVSKELFTLERKGWMFTILRDPIQRAVSMFHYLSKADWEVNYRPEWQNWTLMDYVNSNNCENNYYTRMLTGKNQHHILLSQSDVDIAMSVLQKRVLVGLLEHISESVDRFAAYFGWFGSNRLTSNRGKDMKTKDKGTKQCLYQNLLAQPRNVNPVKYNQIEENSMEWVALAKKNEFDLQLYKYAQILFQDQGNYFTKKNISGYNETD</sequence>
<dbReference type="PANTHER" id="PTHR32301">
    <property type="entry name" value="COUNTIN RECEPTOR CNR3-RELATED"/>
    <property type="match status" value="1"/>
</dbReference>
<gene>
    <name evidence="1" type="ORF">CHYS00102_LOCUS17557</name>
</gene>
<organism evidence="1">
    <name type="scientific">Corethron hystrix</name>
    <dbReference type="NCBI Taxonomy" id="216773"/>
    <lineage>
        <taxon>Eukaryota</taxon>
        <taxon>Sar</taxon>
        <taxon>Stramenopiles</taxon>
        <taxon>Ochrophyta</taxon>
        <taxon>Bacillariophyta</taxon>
        <taxon>Coscinodiscophyceae</taxon>
        <taxon>Corethrophycidae</taxon>
        <taxon>Corethrales</taxon>
        <taxon>Corethraceae</taxon>
        <taxon>Corethron</taxon>
    </lineage>
</organism>
<evidence type="ECO:0008006" key="2">
    <source>
        <dbReference type="Google" id="ProtNLM"/>
    </source>
</evidence>
<protein>
    <recommendedName>
        <fullName evidence="2">Sulfotransferase domain-containing protein</fullName>
    </recommendedName>
</protein>
<proteinExistence type="predicted"/>
<reference evidence="1" key="1">
    <citation type="submission" date="2021-01" db="EMBL/GenBank/DDBJ databases">
        <authorList>
            <person name="Corre E."/>
            <person name="Pelletier E."/>
            <person name="Niang G."/>
            <person name="Scheremetjew M."/>
            <person name="Finn R."/>
            <person name="Kale V."/>
            <person name="Holt S."/>
            <person name="Cochrane G."/>
            <person name="Meng A."/>
            <person name="Brown T."/>
            <person name="Cohen L."/>
        </authorList>
    </citation>
    <scope>NUCLEOTIDE SEQUENCE</scope>
    <source>
        <strain evidence="1">308</strain>
    </source>
</reference>
<dbReference type="Gene3D" id="3.40.50.300">
    <property type="entry name" value="P-loop containing nucleotide triphosphate hydrolases"/>
    <property type="match status" value="1"/>
</dbReference>
<dbReference type="AlphaFoldDB" id="A0A7S1BLK5"/>
<accession>A0A7S1BLK5</accession>
<dbReference type="InterPro" id="IPR053259">
    <property type="entry name" value="Golvesin-related_Golgi"/>
</dbReference>